<evidence type="ECO:0000256" key="7">
    <source>
        <dbReference type="ARBA" id="ARBA00029734"/>
    </source>
</evidence>
<dbReference type="FunFam" id="3.40.50.1360:FF:000014">
    <property type="entry name" value="Ribose 5-phosphate isomerase"/>
    <property type="match status" value="1"/>
</dbReference>
<dbReference type="GO" id="GO:0006014">
    <property type="term" value="P:D-ribose metabolic process"/>
    <property type="evidence" value="ECO:0007669"/>
    <property type="project" value="TreeGrafter"/>
</dbReference>
<dbReference type="PANTHER" id="PTHR11934:SF0">
    <property type="entry name" value="RIBOSE-5-PHOSPHATE ISOMERASE"/>
    <property type="match status" value="1"/>
</dbReference>
<dbReference type="EC" id="5.3.1.6" evidence="4"/>
<dbReference type="GO" id="GO:0005737">
    <property type="term" value="C:cytoplasm"/>
    <property type="evidence" value="ECO:0007669"/>
    <property type="project" value="TreeGrafter"/>
</dbReference>
<dbReference type="HAMAP" id="MF_00170">
    <property type="entry name" value="Rib_5P_isom_A"/>
    <property type="match status" value="1"/>
</dbReference>
<comment type="catalytic activity">
    <reaction evidence="1">
        <text>aldehydo-D-ribose 5-phosphate = D-ribulose 5-phosphate</text>
        <dbReference type="Rhea" id="RHEA:14657"/>
        <dbReference type="ChEBI" id="CHEBI:58121"/>
        <dbReference type="ChEBI" id="CHEBI:58273"/>
        <dbReference type="EC" id="5.3.1.6"/>
    </reaction>
</comment>
<dbReference type="GeneID" id="109545941"/>
<dbReference type="CDD" id="cd01398">
    <property type="entry name" value="RPI_A"/>
    <property type="match status" value="1"/>
</dbReference>
<dbReference type="AlphaFoldDB" id="A0AAR5QGJ0"/>
<reference evidence="10" key="1">
    <citation type="journal article" date="2013" name="Genome Biol.">
        <title>Draft genome of the mountain pine beetle, Dendroctonus ponderosae Hopkins, a major forest pest.</title>
        <authorList>
            <person name="Keeling C.I."/>
            <person name="Yuen M.M."/>
            <person name="Liao N.Y."/>
            <person name="Docking T.R."/>
            <person name="Chan S.K."/>
            <person name="Taylor G.A."/>
            <person name="Palmquist D.L."/>
            <person name="Jackman S.D."/>
            <person name="Nguyen A."/>
            <person name="Li M."/>
            <person name="Henderson H."/>
            <person name="Janes J.K."/>
            <person name="Zhao Y."/>
            <person name="Pandoh P."/>
            <person name="Moore R."/>
            <person name="Sperling F.A."/>
            <person name="Huber D.P."/>
            <person name="Birol I."/>
            <person name="Jones S.J."/>
            <person name="Bohlmann J."/>
        </authorList>
    </citation>
    <scope>NUCLEOTIDE SEQUENCE</scope>
</reference>
<accession>A0AAR5QGJ0</accession>
<name>A0AAR5QGJ0_DENPD</name>
<comment type="similarity">
    <text evidence="3">Belongs to the ribose 5-phosphate isomerase family.</text>
</comment>
<reference evidence="9" key="2">
    <citation type="submission" date="2024-08" db="UniProtKB">
        <authorList>
            <consortium name="EnsemblMetazoa"/>
        </authorList>
    </citation>
    <scope>IDENTIFICATION</scope>
</reference>
<dbReference type="Proteomes" id="UP000019118">
    <property type="component" value="Unassembled WGS sequence"/>
</dbReference>
<dbReference type="Gene3D" id="3.30.70.260">
    <property type="match status" value="1"/>
</dbReference>
<proteinExistence type="inferred from homology"/>
<dbReference type="EnsemblMetazoa" id="XM_019916785.1">
    <property type="protein sequence ID" value="XP_019772344.1"/>
    <property type="gene ID" value="LOC109545941"/>
</dbReference>
<dbReference type="GO" id="GO:0004751">
    <property type="term" value="F:ribose-5-phosphate isomerase activity"/>
    <property type="evidence" value="ECO:0007669"/>
    <property type="project" value="UniProtKB-EC"/>
</dbReference>
<protein>
    <recommendedName>
        <fullName evidence="5">Ribose-5-phosphate isomerase</fullName>
        <ecNumber evidence="4">5.3.1.6</ecNumber>
    </recommendedName>
    <alternativeName>
        <fullName evidence="8">D-ribose-5-phosphate ketol-isomerase</fullName>
    </alternativeName>
    <alternativeName>
        <fullName evidence="7">Phosphoriboisomerase</fullName>
    </alternativeName>
</protein>
<dbReference type="InterPro" id="IPR004788">
    <property type="entry name" value="Ribose5P_isomerase_type_A"/>
</dbReference>
<dbReference type="GO" id="GO:0009052">
    <property type="term" value="P:pentose-phosphate shunt, non-oxidative branch"/>
    <property type="evidence" value="ECO:0007669"/>
    <property type="project" value="InterPro"/>
</dbReference>
<evidence type="ECO:0000256" key="1">
    <source>
        <dbReference type="ARBA" id="ARBA00001713"/>
    </source>
</evidence>
<dbReference type="InterPro" id="IPR037171">
    <property type="entry name" value="NagB/RpiA_transferase-like"/>
</dbReference>
<evidence type="ECO:0000313" key="9">
    <source>
        <dbReference type="EnsemblMetazoa" id="XP_019772344.1"/>
    </source>
</evidence>
<comment type="pathway">
    <text evidence="2">Carbohydrate degradation; pentose phosphate pathway; D-ribose 5-phosphate from D-ribulose 5-phosphate (non-oxidative stage): step 1/1.</text>
</comment>
<evidence type="ECO:0000256" key="6">
    <source>
        <dbReference type="ARBA" id="ARBA00023235"/>
    </source>
</evidence>
<dbReference type="SUPFAM" id="SSF100950">
    <property type="entry name" value="NagB/RpiA/CoA transferase-like"/>
    <property type="match status" value="1"/>
</dbReference>
<evidence type="ECO:0000256" key="3">
    <source>
        <dbReference type="ARBA" id="ARBA00008088"/>
    </source>
</evidence>
<keyword evidence="10" id="KW-1185">Reference proteome</keyword>
<evidence type="ECO:0000256" key="5">
    <source>
        <dbReference type="ARBA" id="ARBA00019150"/>
    </source>
</evidence>
<dbReference type="Pfam" id="PF06026">
    <property type="entry name" value="Rib_5-P_isom_A"/>
    <property type="match status" value="1"/>
</dbReference>
<evidence type="ECO:0000313" key="10">
    <source>
        <dbReference type="Proteomes" id="UP000019118"/>
    </source>
</evidence>
<dbReference type="PANTHER" id="PTHR11934">
    <property type="entry name" value="RIBOSE-5-PHOSPHATE ISOMERASE"/>
    <property type="match status" value="1"/>
</dbReference>
<dbReference type="FunFam" id="3.30.70.260:FF:000018">
    <property type="entry name" value="Ribose-5-phosphate isomerase A"/>
    <property type="match status" value="1"/>
</dbReference>
<dbReference type="KEGG" id="dpa:109545941"/>
<dbReference type="NCBIfam" id="NF001924">
    <property type="entry name" value="PRK00702.1"/>
    <property type="match status" value="1"/>
</dbReference>
<evidence type="ECO:0000256" key="8">
    <source>
        <dbReference type="ARBA" id="ARBA00032273"/>
    </source>
</evidence>
<organism evidence="9 10">
    <name type="scientific">Dendroctonus ponderosae</name>
    <name type="common">Mountain pine beetle</name>
    <dbReference type="NCBI Taxonomy" id="77166"/>
    <lineage>
        <taxon>Eukaryota</taxon>
        <taxon>Metazoa</taxon>
        <taxon>Ecdysozoa</taxon>
        <taxon>Arthropoda</taxon>
        <taxon>Hexapoda</taxon>
        <taxon>Insecta</taxon>
        <taxon>Pterygota</taxon>
        <taxon>Neoptera</taxon>
        <taxon>Endopterygota</taxon>
        <taxon>Coleoptera</taxon>
        <taxon>Polyphaga</taxon>
        <taxon>Cucujiformia</taxon>
        <taxon>Curculionidae</taxon>
        <taxon>Scolytinae</taxon>
        <taxon>Dendroctonus</taxon>
    </lineage>
</organism>
<keyword evidence="6" id="KW-0413">Isomerase</keyword>
<evidence type="ECO:0000256" key="2">
    <source>
        <dbReference type="ARBA" id="ARBA00004988"/>
    </source>
</evidence>
<dbReference type="Gene3D" id="3.40.50.1360">
    <property type="match status" value="1"/>
</dbReference>
<evidence type="ECO:0000256" key="4">
    <source>
        <dbReference type="ARBA" id="ARBA00011959"/>
    </source>
</evidence>
<dbReference type="NCBIfam" id="TIGR00021">
    <property type="entry name" value="rpiA"/>
    <property type="match status" value="1"/>
</dbReference>
<dbReference type="InterPro" id="IPR020672">
    <property type="entry name" value="Ribose5P_isomerase_typA_subgr"/>
</dbReference>
<sequence length="275" mass="30011">MRPFISKTCPLIAKFNIATFSTLLSQASMTSLEAAKRLAAYQAVDQHIKSGYIVGIGSGSTVIYAVERLAQRVATEKVVVSCVPTSFQARQLVVQNQLTLTDLDVTPNLDVCIDGADEVDSNLDLIKGGGGCLLQEKIVASCARKLIIIADYTKNSSQLGEQYKKGIPIEVAPMAYFPIKTRLEAKYQGQFMLRMAVNKAGPVVTDNGNFILDWTNFDQTLEWKNVNQELALIPGVVETGLFIQMAQEAYFGMPNGSVKVQKRSAANSLPFFSSV</sequence>
<dbReference type="SUPFAM" id="SSF75445">
    <property type="entry name" value="D-ribose-5-phosphate isomerase (RpiA), lid domain"/>
    <property type="match status" value="1"/>
</dbReference>